<keyword evidence="2" id="KW-1133">Transmembrane helix</keyword>
<organism evidence="4 5">
    <name type="scientific">Streptococcus hyointestinalis</name>
    <dbReference type="NCBI Taxonomy" id="1337"/>
    <lineage>
        <taxon>Bacteria</taxon>
        <taxon>Bacillati</taxon>
        <taxon>Bacillota</taxon>
        <taxon>Bacilli</taxon>
        <taxon>Lactobacillales</taxon>
        <taxon>Streptococcaceae</taxon>
        <taxon>Streptococcus</taxon>
    </lineage>
</organism>
<proteinExistence type="predicted"/>
<evidence type="ECO:0000313" key="4">
    <source>
        <dbReference type="EMBL" id="SUN63474.1"/>
    </source>
</evidence>
<sequence length="248" mass="28793">MSVTYSTGELARLAKVSVRTVQYYDKCGILPPTSLSEGGRRIYTESDLHVLKQICFLRELDFSIEQIKRLLAEDNATETLQLLLVDHITHLNQDIHHKKEQVDIAVNLLDSLKKQPEMPLEQWADLSLVMKNHSLWRKNFVSSWVKLALLTFLFIGVVYVLGYYFEGQLWAQVLGVSLALLFLLVLIWMVYRYYQKVAYLCPHCHKPFVPTFRAFSLAAHTPKTRRLTCPHCHHKSYCLEIAREDEAK</sequence>
<dbReference type="InterPro" id="IPR009061">
    <property type="entry name" value="DNA-bd_dom_put_sf"/>
</dbReference>
<name>A0A380KFW3_9STRE</name>
<keyword evidence="2" id="KW-0812">Transmembrane</keyword>
<dbReference type="Pfam" id="PF13411">
    <property type="entry name" value="MerR_1"/>
    <property type="match status" value="1"/>
</dbReference>
<reference evidence="4 5" key="1">
    <citation type="submission" date="2018-06" db="EMBL/GenBank/DDBJ databases">
        <authorList>
            <consortium name="Pathogen Informatics"/>
            <person name="Doyle S."/>
        </authorList>
    </citation>
    <scope>NUCLEOTIDE SEQUENCE [LARGE SCALE GENOMIC DNA]</scope>
    <source>
        <strain evidence="4 5">NCTC12224</strain>
    </source>
</reference>
<evidence type="ECO:0000256" key="1">
    <source>
        <dbReference type="ARBA" id="ARBA00023125"/>
    </source>
</evidence>
<dbReference type="GO" id="GO:0003677">
    <property type="term" value="F:DNA binding"/>
    <property type="evidence" value="ECO:0007669"/>
    <property type="project" value="UniProtKB-KW"/>
</dbReference>
<evidence type="ECO:0000313" key="5">
    <source>
        <dbReference type="Proteomes" id="UP000254924"/>
    </source>
</evidence>
<dbReference type="EMBL" id="UHFN01000007">
    <property type="protein sequence ID" value="SUN63474.1"/>
    <property type="molecule type" value="Genomic_DNA"/>
</dbReference>
<dbReference type="InterPro" id="IPR047057">
    <property type="entry name" value="MerR_fam"/>
</dbReference>
<gene>
    <name evidence="4" type="primary">tipA</name>
    <name evidence="4" type="ORF">NCTC12224_02467</name>
</gene>
<dbReference type="PANTHER" id="PTHR30204:SF96">
    <property type="entry name" value="CHROMOSOME-ANCHORING PROTEIN RACA"/>
    <property type="match status" value="1"/>
</dbReference>
<dbReference type="PROSITE" id="PS50937">
    <property type="entry name" value="HTH_MERR_2"/>
    <property type="match status" value="1"/>
</dbReference>
<dbReference type="CDD" id="cd01106">
    <property type="entry name" value="HTH_TipAL-Mta"/>
    <property type="match status" value="1"/>
</dbReference>
<feature type="transmembrane region" description="Helical" evidence="2">
    <location>
        <begin position="144"/>
        <end position="164"/>
    </location>
</feature>
<dbReference type="SUPFAM" id="SSF46955">
    <property type="entry name" value="Putative DNA-binding domain"/>
    <property type="match status" value="1"/>
</dbReference>
<keyword evidence="2" id="KW-0472">Membrane</keyword>
<keyword evidence="5" id="KW-1185">Reference proteome</keyword>
<dbReference type="PANTHER" id="PTHR30204">
    <property type="entry name" value="REDOX-CYCLING DRUG-SENSING TRANSCRIPTIONAL ACTIVATOR SOXR"/>
    <property type="match status" value="1"/>
</dbReference>
<dbReference type="Gene3D" id="1.10.1660.10">
    <property type="match status" value="1"/>
</dbReference>
<accession>A0A380KFW3</accession>
<feature type="transmembrane region" description="Helical" evidence="2">
    <location>
        <begin position="170"/>
        <end position="191"/>
    </location>
</feature>
<dbReference type="GO" id="GO:0003700">
    <property type="term" value="F:DNA-binding transcription factor activity"/>
    <property type="evidence" value="ECO:0007669"/>
    <property type="project" value="InterPro"/>
</dbReference>
<evidence type="ECO:0000259" key="3">
    <source>
        <dbReference type="PROSITE" id="PS50937"/>
    </source>
</evidence>
<keyword evidence="1" id="KW-0238">DNA-binding</keyword>
<protein>
    <submittedName>
        <fullName evidence="4">HTH-type transcriptional regulator hmrR</fullName>
    </submittedName>
</protein>
<dbReference type="InterPro" id="IPR000551">
    <property type="entry name" value="MerR-type_HTH_dom"/>
</dbReference>
<dbReference type="SMART" id="SM00422">
    <property type="entry name" value="HTH_MERR"/>
    <property type="match status" value="1"/>
</dbReference>
<dbReference type="OrthoDB" id="1894615at2"/>
<evidence type="ECO:0000256" key="2">
    <source>
        <dbReference type="SAM" id="Phobius"/>
    </source>
</evidence>
<dbReference type="AlphaFoldDB" id="A0A380KFW3"/>
<feature type="domain" description="HTH merR-type" evidence="3">
    <location>
        <begin position="4"/>
        <end position="73"/>
    </location>
</feature>
<dbReference type="Proteomes" id="UP000254924">
    <property type="component" value="Unassembled WGS sequence"/>
</dbReference>